<keyword evidence="6" id="KW-1185">Reference proteome</keyword>
<keyword evidence="1" id="KW-0677">Repeat</keyword>
<protein>
    <recommendedName>
        <fullName evidence="4">CUB domain-containing protein</fullName>
    </recommendedName>
</protein>
<keyword evidence="2" id="KW-1015">Disulfide bond</keyword>
<organism evidence="5 6">
    <name type="scientific">Ataeniobius toweri</name>
    <dbReference type="NCBI Taxonomy" id="208326"/>
    <lineage>
        <taxon>Eukaryota</taxon>
        <taxon>Metazoa</taxon>
        <taxon>Chordata</taxon>
        <taxon>Craniata</taxon>
        <taxon>Vertebrata</taxon>
        <taxon>Euteleostomi</taxon>
        <taxon>Actinopterygii</taxon>
        <taxon>Neopterygii</taxon>
        <taxon>Teleostei</taxon>
        <taxon>Neoteleostei</taxon>
        <taxon>Acanthomorphata</taxon>
        <taxon>Ovalentaria</taxon>
        <taxon>Atherinomorphae</taxon>
        <taxon>Cyprinodontiformes</taxon>
        <taxon>Goodeidae</taxon>
        <taxon>Ataeniobius</taxon>
    </lineage>
</organism>
<accession>A0ABU7BZC9</accession>
<name>A0ABU7BZC9_9TELE</name>
<evidence type="ECO:0000256" key="3">
    <source>
        <dbReference type="PROSITE-ProRule" id="PRU00059"/>
    </source>
</evidence>
<dbReference type="EMBL" id="JAHUTI010072137">
    <property type="protein sequence ID" value="MED6255851.1"/>
    <property type="molecule type" value="Genomic_DNA"/>
</dbReference>
<reference evidence="5 6" key="1">
    <citation type="submission" date="2021-07" db="EMBL/GenBank/DDBJ databases">
        <authorList>
            <person name="Palmer J.M."/>
        </authorList>
    </citation>
    <scope>NUCLEOTIDE SEQUENCE [LARGE SCALE GENOMIC DNA]</scope>
    <source>
        <strain evidence="5 6">AT_MEX2019</strain>
        <tissue evidence="5">Muscle</tissue>
    </source>
</reference>
<evidence type="ECO:0000256" key="1">
    <source>
        <dbReference type="ARBA" id="ARBA00022737"/>
    </source>
</evidence>
<dbReference type="SUPFAM" id="SSF49854">
    <property type="entry name" value="Spermadhesin, CUB domain"/>
    <property type="match status" value="1"/>
</dbReference>
<evidence type="ECO:0000259" key="4">
    <source>
        <dbReference type="PROSITE" id="PS01180"/>
    </source>
</evidence>
<comment type="caution">
    <text evidence="3">Lacks conserved residue(s) required for the propagation of feature annotation.</text>
</comment>
<dbReference type="PANTHER" id="PTHR24251">
    <property type="entry name" value="OVOCHYMASE-RELATED"/>
    <property type="match status" value="1"/>
</dbReference>
<dbReference type="Pfam" id="PF00431">
    <property type="entry name" value="CUB"/>
    <property type="match status" value="1"/>
</dbReference>
<dbReference type="Proteomes" id="UP001345963">
    <property type="component" value="Unassembled WGS sequence"/>
</dbReference>
<dbReference type="CDD" id="cd00041">
    <property type="entry name" value="CUB"/>
    <property type="match status" value="1"/>
</dbReference>
<sequence length="223" mass="25220">MSLSILESPTHRPLSDFSPLIHSLRLPQLHSLLLPPPLFPHPLHPVPLSLCWNRLLCFVHKLCIMMRADCIWGLLLLLSLSLGWTKAQGNNNTRPVFYCGGDLVADSGFIGSEGFPSFYKPNTKCTWRITVPEGNVVTLSFRIFDLEADSQCRYDYLDIYNGYSNLVQKLGRFCGTFRPGTQISTTNTMTLEMVTDAETQTRGFLAYFSGTKPYTNGMWLHFC</sequence>
<dbReference type="SMART" id="SM00042">
    <property type="entry name" value="CUB"/>
    <property type="match status" value="1"/>
</dbReference>
<dbReference type="PANTHER" id="PTHR24251:SF48">
    <property type="entry name" value="PROCOLLAGEN C-ENDOPEPTIDASE ENHANCER A"/>
    <property type="match status" value="1"/>
</dbReference>
<comment type="caution">
    <text evidence="5">The sequence shown here is derived from an EMBL/GenBank/DDBJ whole genome shotgun (WGS) entry which is preliminary data.</text>
</comment>
<gene>
    <name evidence="5" type="ORF">ATANTOWER_015903</name>
</gene>
<evidence type="ECO:0000313" key="6">
    <source>
        <dbReference type="Proteomes" id="UP001345963"/>
    </source>
</evidence>
<evidence type="ECO:0000313" key="5">
    <source>
        <dbReference type="EMBL" id="MED6255851.1"/>
    </source>
</evidence>
<dbReference type="PROSITE" id="PS01180">
    <property type="entry name" value="CUB"/>
    <property type="match status" value="1"/>
</dbReference>
<dbReference type="Gene3D" id="2.60.120.290">
    <property type="entry name" value="Spermadhesin, CUB domain"/>
    <property type="match status" value="1"/>
</dbReference>
<evidence type="ECO:0000256" key="2">
    <source>
        <dbReference type="ARBA" id="ARBA00023157"/>
    </source>
</evidence>
<proteinExistence type="predicted"/>
<dbReference type="InterPro" id="IPR035914">
    <property type="entry name" value="Sperma_CUB_dom_sf"/>
</dbReference>
<dbReference type="InterPro" id="IPR000859">
    <property type="entry name" value="CUB_dom"/>
</dbReference>
<feature type="domain" description="CUB" evidence="4">
    <location>
        <begin position="99"/>
        <end position="211"/>
    </location>
</feature>